<evidence type="ECO:0000313" key="1">
    <source>
        <dbReference type="EMBL" id="KLC07933.1"/>
    </source>
</evidence>
<proteinExistence type="predicted"/>
<name>A0A6P0F4K6_XANPE</name>
<dbReference type="AlphaFoldDB" id="A0A6P0F4K6"/>
<sequence>MDPATRDSHFRMIRHHRRSWGPAMQVLIDQACFGLEAMEQLTDEDLRGLLRDIERGIDCIREDVSFEDAGLVRSRYG</sequence>
<reference evidence="1 3" key="1">
    <citation type="submission" date="2015-02" db="EMBL/GenBank/DDBJ databases">
        <title>Whole genome sequencing of multiple isolates of three species of pepper and tomato-infecting xanthomonads reveals genetic diversity in field strains and pinpoints effectors responsible for host specificity.</title>
        <authorList>
            <person name="Schwartz A."/>
            <person name="Dahlbeck D."/>
            <person name="Staskawicz B."/>
            <person name="Bart R."/>
            <person name="Potnis N."/>
            <person name="Minsavage G."/>
            <person name="Timilsina S."/>
            <person name="Goss E."/>
            <person name="Jones J."/>
            <person name="Vallad G."/>
            <person name="Barak J."/>
            <person name="Miller S."/>
            <person name="Ritchie D."/>
            <person name="Martins J.Jr."/>
            <person name="Patane J.S."/>
            <person name="Setubal J.C."/>
        </authorList>
    </citation>
    <scope>NUCLEOTIDE SEQUENCE [LARGE SCALE GENOMIC DNA]</scope>
    <source>
        <strain evidence="1 3">Xp3-15</strain>
    </source>
</reference>
<gene>
    <name evidence="2" type="ORF">G3W61_11240</name>
    <name evidence="1" type="ORF">XP315_08430</name>
</gene>
<comment type="caution">
    <text evidence="2">The sequence shown here is derived from an EMBL/GenBank/DDBJ whole genome shotgun (WGS) entry which is preliminary data.</text>
</comment>
<evidence type="ECO:0000313" key="2">
    <source>
        <dbReference type="EMBL" id="NEL76823.1"/>
    </source>
</evidence>
<evidence type="ECO:0000313" key="4">
    <source>
        <dbReference type="Proteomes" id="UP000471082"/>
    </source>
</evidence>
<keyword evidence="3" id="KW-1185">Reference proteome</keyword>
<evidence type="ECO:0000313" key="3">
    <source>
        <dbReference type="Proteomes" id="UP000035369"/>
    </source>
</evidence>
<dbReference type="Proteomes" id="UP000035369">
    <property type="component" value="Unassembled WGS sequence"/>
</dbReference>
<reference evidence="2 4" key="2">
    <citation type="submission" date="2019-11" db="EMBL/GenBank/DDBJ databases">
        <title>Genome-resolved metagenomics to study the prevalence of co-infection and intraspecific heterogeneity among plant pathogen metapopulations.</title>
        <authorList>
            <person name="Newberry E."/>
            <person name="Bhandari R."/>
            <person name="Kemble J."/>
            <person name="Sikora E."/>
            <person name="Potnis N."/>
        </authorList>
    </citation>
    <scope>NUCLEOTIDE SEQUENCE [LARGE SCALE GENOMIC DNA]</scope>
    <source>
        <strain evidence="2">Xp_Tom_Tuscaloosa_18b</strain>
    </source>
</reference>
<accession>A0A6P0F4K6</accession>
<dbReference type="EMBL" id="JAAGYU010000044">
    <property type="protein sequence ID" value="NEL76823.1"/>
    <property type="molecule type" value="Genomic_DNA"/>
</dbReference>
<protein>
    <submittedName>
        <fullName evidence="2">Uncharacterized protein</fullName>
    </submittedName>
</protein>
<dbReference type="EMBL" id="JZUY01000036">
    <property type="protein sequence ID" value="KLC07933.1"/>
    <property type="molecule type" value="Genomic_DNA"/>
</dbReference>
<dbReference type="Proteomes" id="UP000471082">
    <property type="component" value="Unassembled WGS sequence"/>
</dbReference>
<organism evidence="2 4">
    <name type="scientific">Xanthomonas perforans</name>
    <dbReference type="NCBI Taxonomy" id="442694"/>
    <lineage>
        <taxon>Bacteria</taxon>
        <taxon>Pseudomonadati</taxon>
        <taxon>Pseudomonadota</taxon>
        <taxon>Gammaproteobacteria</taxon>
        <taxon>Lysobacterales</taxon>
        <taxon>Lysobacteraceae</taxon>
        <taxon>Xanthomonas</taxon>
    </lineage>
</organism>